<dbReference type="OrthoDB" id="423534at2759"/>
<proteinExistence type="predicted"/>
<reference evidence="7" key="1">
    <citation type="submission" date="2022-07" db="EMBL/GenBank/DDBJ databases">
        <title>Phylogenomic reconstructions and comparative analyses of Kickxellomycotina fungi.</title>
        <authorList>
            <person name="Reynolds N.K."/>
            <person name="Stajich J.E."/>
            <person name="Barry K."/>
            <person name="Grigoriev I.V."/>
            <person name="Crous P."/>
            <person name="Smith M.E."/>
        </authorList>
    </citation>
    <scope>NUCLEOTIDE SEQUENCE</scope>
    <source>
        <strain evidence="7">BCRC 34381</strain>
    </source>
</reference>
<protein>
    <recommendedName>
        <fullName evidence="9">COPI associated</fullName>
    </recommendedName>
</protein>
<keyword evidence="4 6" id="KW-0472">Membrane</keyword>
<dbReference type="InterPro" id="IPR013714">
    <property type="entry name" value="Golgi_TVP15"/>
</dbReference>
<accession>A0A9W7YHD1</accession>
<evidence type="ECO:0000256" key="4">
    <source>
        <dbReference type="ARBA" id="ARBA00023136"/>
    </source>
</evidence>
<dbReference type="PANTHER" id="PTHR28128:SF1">
    <property type="entry name" value="GOLGI APPARATUS MEMBRANE PROTEIN TVP15"/>
    <property type="match status" value="1"/>
</dbReference>
<dbReference type="AlphaFoldDB" id="A0A9W7YHD1"/>
<feature type="transmembrane region" description="Helical" evidence="6">
    <location>
        <begin position="50"/>
        <end position="69"/>
    </location>
</feature>
<gene>
    <name evidence="7" type="ORF">LPJ61_000735</name>
</gene>
<evidence type="ECO:0000256" key="2">
    <source>
        <dbReference type="ARBA" id="ARBA00022692"/>
    </source>
</evidence>
<feature type="transmembrane region" description="Helical" evidence="6">
    <location>
        <begin position="21"/>
        <end position="44"/>
    </location>
</feature>
<evidence type="ECO:0000313" key="8">
    <source>
        <dbReference type="Proteomes" id="UP001143981"/>
    </source>
</evidence>
<feature type="region of interest" description="Disordered" evidence="5">
    <location>
        <begin position="171"/>
        <end position="243"/>
    </location>
</feature>
<keyword evidence="3 6" id="KW-1133">Transmembrane helix</keyword>
<name>A0A9W7YHD1_9FUNG</name>
<dbReference type="Proteomes" id="UP001143981">
    <property type="component" value="Unassembled WGS sequence"/>
</dbReference>
<keyword evidence="8" id="KW-1185">Reference proteome</keyword>
<dbReference type="PANTHER" id="PTHR28128">
    <property type="entry name" value="GOLGI APPARATUS MEMBRANE PROTEIN TVP15"/>
    <property type="match status" value="1"/>
</dbReference>
<dbReference type="Pfam" id="PF08507">
    <property type="entry name" value="COPI_assoc"/>
    <property type="match status" value="1"/>
</dbReference>
<feature type="compositionally biased region" description="Polar residues" evidence="5">
    <location>
        <begin position="179"/>
        <end position="196"/>
    </location>
</feature>
<dbReference type="InterPro" id="IPR036259">
    <property type="entry name" value="MFS_trans_sf"/>
</dbReference>
<comment type="caution">
    <text evidence="7">The sequence shown here is derived from an EMBL/GenBank/DDBJ whole genome shotgun (WGS) entry which is preliminary data.</text>
</comment>
<feature type="transmembrane region" description="Helical" evidence="6">
    <location>
        <begin position="106"/>
        <end position="126"/>
    </location>
</feature>
<feature type="compositionally biased region" description="Low complexity" evidence="5">
    <location>
        <begin position="204"/>
        <end position="234"/>
    </location>
</feature>
<dbReference type="GO" id="GO:0016020">
    <property type="term" value="C:membrane"/>
    <property type="evidence" value="ECO:0007669"/>
    <property type="project" value="UniProtKB-SubCell"/>
</dbReference>
<keyword evidence="2 6" id="KW-0812">Transmembrane</keyword>
<feature type="transmembrane region" description="Helical" evidence="6">
    <location>
        <begin position="81"/>
        <end position="100"/>
    </location>
</feature>
<dbReference type="EMBL" id="JANBOI010000041">
    <property type="protein sequence ID" value="KAJ1735105.1"/>
    <property type="molecule type" value="Genomic_DNA"/>
</dbReference>
<organism evidence="7 8">
    <name type="scientific">Coemansia biformis</name>
    <dbReference type="NCBI Taxonomy" id="1286918"/>
    <lineage>
        <taxon>Eukaryota</taxon>
        <taxon>Fungi</taxon>
        <taxon>Fungi incertae sedis</taxon>
        <taxon>Zoopagomycota</taxon>
        <taxon>Kickxellomycotina</taxon>
        <taxon>Kickxellomycetes</taxon>
        <taxon>Kickxellales</taxon>
        <taxon>Kickxellaceae</taxon>
        <taxon>Coemansia</taxon>
    </lineage>
</organism>
<sequence>MAAALLSRLNERLCRPGGPPLYFRITNLVVAVLMIVSGIVFFTWSQFERIMLGVFEVLFGLWIIAIELAETSRVGRYVQFMFTWFGRGLFYVVVGCLTLGHKTFGWVFGAIIAGVGVVFIALALTVKRRESYATNPDADRLSGHDVMYDPNSVYGRKLDMYGSAASVQQSMAQPHYASQPHQPQYTTSQYRPSTYNPGQPDPGPYQDQTPTHYQNHQQAASQQQPADSSAQDPATNYLHSSIR</sequence>
<evidence type="ECO:0000256" key="5">
    <source>
        <dbReference type="SAM" id="MobiDB-lite"/>
    </source>
</evidence>
<evidence type="ECO:0000256" key="1">
    <source>
        <dbReference type="ARBA" id="ARBA00004141"/>
    </source>
</evidence>
<comment type="subcellular location">
    <subcellularLocation>
        <location evidence="1">Membrane</location>
        <topology evidence="1">Multi-pass membrane protein</topology>
    </subcellularLocation>
</comment>
<evidence type="ECO:0008006" key="9">
    <source>
        <dbReference type="Google" id="ProtNLM"/>
    </source>
</evidence>
<evidence type="ECO:0000313" key="7">
    <source>
        <dbReference type="EMBL" id="KAJ1735105.1"/>
    </source>
</evidence>
<evidence type="ECO:0000256" key="3">
    <source>
        <dbReference type="ARBA" id="ARBA00022989"/>
    </source>
</evidence>
<evidence type="ECO:0000256" key="6">
    <source>
        <dbReference type="SAM" id="Phobius"/>
    </source>
</evidence>
<dbReference type="SUPFAM" id="SSF103473">
    <property type="entry name" value="MFS general substrate transporter"/>
    <property type="match status" value="1"/>
</dbReference>